<evidence type="ECO:0000256" key="4">
    <source>
        <dbReference type="HAMAP-Rule" id="MF_00695"/>
    </source>
</evidence>
<comment type="caution">
    <text evidence="5">The sequence shown here is derived from an EMBL/GenBank/DDBJ whole genome shotgun (WGS) entry which is preliminary data.</text>
</comment>
<organism evidence="5 6">
    <name type="scientific">Hydrogenovibrio marinus</name>
    <dbReference type="NCBI Taxonomy" id="28885"/>
    <lineage>
        <taxon>Bacteria</taxon>
        <taxon>Pseudomonadati</taxon>
        <taxon>Pseudomonadota</taxon>
        <taxon>Gammaproteobacteria</taxon>
        <taxon>Thiotrichales</taxon>
        <taxon>Piscirickettsiaceae</taxon>
        <taxon>Hydrogenovibrio</taxon>
    </lineage>
</organism>
<dbReference type="Proteomes" id="UP000027341">
    <property type="component" value="Unassembled WGS sequence"/>
</dbReference>
<keyword evidence="3 4" id="KW-0472">Membrane</keyword>
<dbReference type="SUPFAM" id="SSF101322">
    <property type="entry name" value="YcfC-like"/>
    <property type="match status" value="1"/>
</dbReference>
<proteinExistence type="inferred from homology"/>
<dbReference type="GO" id="GO:0005737">
    <property type="term" value="C:cytoplasm"/>
    <property type="evidence" value="ECO:0007669"/>
    <property type="project" value="UniProtKB-SubCell"/>
</dbReference>
<keyword evidence="2 4" id="KW-0963">Cytoplasm</keyword>
<sequence>MNQSYTDQDKTIALIGIYQVAQQVFDLATTGKTDAIAFETSINSLFCESPNDTLDVFGGDVMNIQKGVNTLLSQISSNQAEQIRNIEITKYVLNLMVLEKKLSEDSDALGKIFKIIESARSSREHFGEFHENVIATLARAYTENISPLTPRIMVNGAHGHLQNPLIANKIRSLLLAGIRASMLWRQVGGSRWGLLWSRKRYLRSAQTLLRTTATSAESPYFDKDSQDK</sequence>
<evidence type="ECO:0000256" key="2">
    <source>
        <dbReference type="ARBA" id="ARBA00022490"/>
    </source>
</evidence>
<keyword evidence="1 4" id="KW-1003">Cell membrane</keyword>
<name>A0A066ZMK2_HYDMR</name>
<evidence type="ECO:0000256" key="3">
    <source>
        <dbReference type="ARBA" id="ARBA00023136"/>
    </source>
</evidence>
<dbReference type="Pfam" id="PF04356">
    <property type="entry name" value="DUF489"/>
    <property type="match status" value="1"/>
</dbReference>
<dbReference type="STRING" id="28885.EI16_01710"/>
<dbReference type="EMBL" id="JMIU01000001">
    <property type="protein sequence ID" value="KDN95053.1"/>
    <property type="molecule type" value="Genomic_DNA"/>
</dbReference>
<dbReference type="HAMAP" id="MF_00695">
    <property type="entry name" value="HflD_protein"/>
    <property type="match status" value="1"/>
</dbReference>
<dbReference type="InterPro" id="IPR035932">
    <property type="entry name" value="HflD-like_sf"/>
</dbReference>
<protein>
    <recommendedName>
        <fullName evidence="4">High frequency lysogenization protein HflD homolog</fullName>
    </recommendedName>
</protein>
<dbReference type="Gene3D" id="1.10.3890.10">
    <property type="entry name" value="HflD-like"/>
    <property type="match status" value="1"/>
</dbReference>
<dbReference type="InterPro" id="IPR007451">
    <property type="entry name" value="HflD"/>
</dbReference>
<comment type="subcellular location">
    <subcellularLocation>
        <location evidence="4">Cytoplasm</location>
    </subcellularLocation>
    <subcellularLocation>
        <location evidence="4">Cell membrane</location>
        <topology evidence="4">Peripheral membrane protein</topology>
        <orientation evidence="4">Cytoplasmic side</orientation>
    </subcellularLocation>
</comment>
<comment type="similarity">
    <text evidence="4">Belongs to the HflD family.</text>
</comment>
<dbReference type="RefSeq" id="WP_029908780.1">
    <property type="nucleotide sequence ID" value="NZ_AP020335.1"/>
</dbReference>
<dbReference type="NCBIfam" id="NF001246">
    <property type="entry name" value="PRK00218.1-2"/>
    <property type="match status" value="1"/>
</dbReference>
<dbReference type="AlphaFoldDB" id="A0A066ZMK2"/>
<dbReference type="GO" id="GO:0005886">
    <property type="term" value="C:plasma membrane"/>
    <property type="evidence" value="ECO:0007669"/>
    <property type="project" value="UniProtKB-SubCell"/>
</dbReference>
<keyword evidence="6" id="KW-1185">Reference proteome</keyword>
<evidence type="ECO:0000313" key="6">
    <source>
        <dbReference type="Proteomes" id="UP000027341"/>
    </source>
</evidence>
<evidence type="ECO:0000256" key="1">
    <source>
        <dbReference type="ARBA" id="ARBA00022475"/>
    </source>
</evidence>
<accession>A0A066ZMK2</accession>
<dbReference type="PANTHER" id="PTHR38100">
    <property type="entry name" value="HIGH FREQUENCY LYSOGENIZATION PROTEIN HFLD"/>
    <property type="match status" value="1"/>
</dbReference>
<dbReference type="PANTHER" id="PTHR38100:SF1">
    <property type="entry name" value="HIGH FREQUENCY LYSOGENIZATION PROTEIN HFLD"/>
    <property type="match status" value="1"/>
</dbReference>
<gene>
    <name evidence="4" type="primary">hflD</name>
    <name evidence="5" type="ORF">EI16_01710</name>
</gene>
<evidence type="ECO:0000313" key="5">
    <source>
        <dbReference type="EMBL" id="KDN95053.1"/>
    </source>
</evidence>
<reference evidence="5 6" key="1">
    <citation type="submission" date="2014-04" db="EMBL/GenBank/DDBJ databases">
        <title>Draft genome sequence of Hydrogenovibrio marinus MH-110, a model organism for aerobic H2 metabolism.</title>
        <authorList>
            <person name="Cha H.J."/>
            <person name="Jo B.H."/>
            <person name="Hwang B.H."/>
        </authorList>
    </citation>
    <scope>NUCLEOTIDE SEQUENCE [LARGE SCALE GENOMIC DNA]</scope>
    <source>
        <strain evidence="5 6">MH-110</strain>
    </source>
</reference>